<dbReference type="PANTHER" id="PTHR43046:SF14">
    <property type="entry name" value="MUTT_NUDIX FAMILY PROTEIN"/>
    <property type="match status" value="1"/>
</dbReference>
<comment type="cofactor">
    <cofactor evidence="1">
        <name>Mg(2+)</name>
        <dbReference type="ChEBI" id="CHEBI:18420"/>
    </cofactor>
</comment>
<proteinExistence type="predicted"/>
<organism evidence="4 5">
    <name type="scientific">Streptococcus caprae</name>
    <dbReference type="NCBI Taxonomy" id="1640501"/>
    <lineage>
        <taxon>Bacteria</taxon>
        <taxon>Bacillati</taxon>
        <taxon>Bacillota</taxon>
        <taxon>Bacilli</taxon>
        <taxon>Lactobacillales</taxon>
        <taxon>Streptococcaceae</taxon>
        <taxon>Streptococcus</taxon>
    </lineage>
</organism>
<evidence type="ECO:0000256" key="1">
    <source>
        <dbReference type="ARBA" id="ARBA00001946"/>
    </source>
</evidence>
<dbReference type="PROSITE" id="PS51462">
    <property type="entry name" value="NUDIX"/>
    <property type="match status" value="1"/>
</dbReference>
<dbReference type="EMBL" id="JBHRZV010000033">
    <property type="protein sequence ID" value="MFC3927967.1"/>
    <property type="molecule type" value="Genomic_DNA"/>
</dbReference>
<dbReference type="Gene3D" id="3.90.79.10">
    <property type="entry name" value="Nucleoside Triphosphate Pyrophosphohydrolase"/>
    <property type="match status" value="1"/>
</dbReference>
<dbReference type="SUPFAM" id="SSF55811">
    <property type="entry name" value="Nudix"/>
    <property type="match status" value="1"/>
</dbReference>
<sequence length="152" mass="17251">MDFRTNVDNQVYGVRATALIVRDGKIYLCNSASEGIYYAIGGAVEVGETTEEAVQREVREEIGCEVRVDKLAFVVENAFCQSGVNFHNIEFHYLVTPVTEPNTTMVEDNEKRACEWVAIDELDRIDLKPAFLKTALKDWNNNLTHIVNLEKH</sequence>
<gene>
    <name evidence="4" type="ORF">ACFORF_05020</name>
</gene>
<dbReference type="RefSeq" id="WP_380426087.1">
    <property type="nucleotide sequence ID" value="NZ_JBHRZV010000033.1"/>
</dbReference>
<comment type="caution">
    <text evidence="4">The sequence shown here is derived from an EMBL/GenBank/DDBJ whole genome shotgun (WGS) entry which is preliminary data.</text>
</comment>
<dbReference type="InterPro" id="IPR000086">
    <property type="entry name" value="NUDIX_hydrolase_dom"/>
</dbReference>
<keyword evidence="5" id="KW-1185">Reference proteome</keyword>
<evidence type="ECO:0000313" key="4">
    <source>
        <dbReference type="EMBL" id="MFC3927967.1"/>
    </source>
</evidence>
<accession>A0ABV8CVF0</accession>
<dbReference type="PANTHER" id="PTHR43046">
    <property type="entry name" value="GDP-MANNOSE MANNOSYL HYDROLASE"/>
    <property type="match status" value="1"/>
</dbReference>
<evidence type="ECO:0000256" key="2">
    <source>
        <dbReference type="ARBA" id="ARBA00022801"/>
    </source>
</evidence>
<name>A0ABV8CVF0_9STRE</name>
<dbReference type="InterPro" id="IPR015797">
    <property type="entry name" value="NUDIX_hydrolase-like_dom_sf"/>
</dbReference>
<dbReference type="Pfam" id="PF00293">
    <property type="entry name" value="NUDIX"/>
    <property type="match status" value="1"/>
</dbReference>
<evidence type="ECO:0000313" key="5">
    <source>
        <dbReference type="Proteomes" id="UP001595807"/>
    </source>
</evidence>
<dbReference type="GO" id="GO:0016787">
    <property type="term" value="F:hydrolase activity"/>
    <property type="evidence" value="ECO:0007669"/>
    <property type="project" value="UniProtKB-KW"/>
</dbReference>
<evidence type="ECO:0000259" key="3">
    <source>
        <dbReference type="PROSITE" id="PS51462"/>
    </source>
</evidence>
<dbReference type="CDD" id="cd04688">
    <property type="entry name" value="NUDIX_Hydrolase"/>
    <property type="match status" value="1"/>
</dbReference>
<feature type="domain" description="Nudix hydrolase" evidence="3">
    <location>
        <begin position="11"/>
        <end position="142"/>
    </location>
</feature>
<dbReference type="PROSITE" id="PS00893">
    <property type="entry name" value="NUDIX_BOX"/>
    <property type="match status" value="1"/>
</dbReference>
<dbReference type="Proteomes" id="UP001595807">
    <property type="component" value="Unassembled WGS sequence"/>
</dbReference>
<keyword evidence="2 4" id="KW-0378">Hydrolase</keyword>
<dbReference type="InterPro" id="IPR020084">
    <property type="entry name" value="NUDIX_hydrolase_CS"/>
</dbReference>
<reference evidence="5" key="1">
    <citation type="journal article" date="2019" name="Int. J. Syst. Evol. Microbiol.">
        <title>The Global Catalogue of Microorganisms (GCM) 10K type strain sequencing project: providing services to taxonomists for standard genome sequencing and annotation.</title>
        <authorList>
            <consortium name="The Broad Institute Genomics Platform"/>
            <consortium name="The Broad Institute Genome Sequencing Center for Infectious Disease"/>
            <person name="Wu L."/>
            <person name="Ma J."/>
        </authorList>
    </citation>
    <scope>NUCLEOTIDE SEQUENCE [LARGE SCALE GENOMIC DNA]</scope>
    <source>
        <strain evidence="5">CCUG 67170</strain>
    </source>
</reference>
<protein>
    <submittedName>
        <fullName evidence="4">NUDIX hydrolase</fullName>
    </submittedName>
</protein>